<dbReference type="InterPro" id="IPR002881">
    <property type="entry name" value="DUF58"/>
</dbReference>
<feature type="domain" description="DUF58" evidence="2">
    <location>
        <begin position="198"/>
        <end position="373"/>
    </location>
</feature>
<evidence type="ECO:0000313" key="3">
    <source>
        <dbReference type="EMBL" id="SIT52941.1"/>
    </source>
</evidence>
<dbReference type="STRING" id="1631249.BQ8794_10311"/>
<protein>
    <recommendedName>
        <fullName evidence="2">DUF58 domain-containing protein</fullName>
    </recommendedName>
</protein>
<proteinExistence type="predicted"/>
<evidence type="ECO:0000256" key="1">
    <source>
        <dbReference type="SAM" id="Phobius"/>
    </source>
</evidence>
<dbReference type="PANTHER" id="PTHR33608:SF3">
    <property type="entry name" value="SLR2013 PROTEIN"/>
    <property type="match status" value="1"/>
</dbReference>
<keyword evidence="4" id="KW-1185">Reference proteome</keyword>
<keyword evidence="1" id="KW-0812">Transmembrane</keyword>
<gene>
    <name evidence="3" type="ORF">BQ8794_10311</name>
</gene>
<dbReference type="Pfam" id="PF01882">
    <property type="entry name" value="DUF58"/>
    <property type="match status" value="1"/>
</dbReference>
<reference evidence="4" key="1">
    <citation type="submission" date="2017-01" db="EMBL/GenBank/DDBJ databases">
        <authorList>
            <person name="Brunel B."/>
        </authorList>
    </citation>
    <scope>NUCLEOTIDE SEQUENCE [LARGE SCALE GENOMIC DNA]</scope>
</reference>
<feature type="transmembrane region" description="Helical" evidence="1">
    <location>
        <begin position="30"/>
        <end position="50"/>
    </location>
</feature>
<sequence>MIYPSGRAVWAAAAGAVPAFLVALALPSLWYLGLLWICLLLAFLAVDAAAGRARKSLAASLHAPPQVGVGGQFTVHVAARFSGRTRTLEARVGHDERLAPIGGTGGPLAATKDGGSLDLRFQALRRGIASFDRLWLRWRGPFGLVWNQIVLPMESKVAVLPDVRSARDQAITLLQRNALPDGHAQRRAGQGREFEALKDYQPGMGRRMIDWKRSARHGRLLAREFRIEENNNIVLAIDSGRLMCEPVDGLPKVDRAVAAALLSAFIALKGGDMVSLFSFDARPRVASGAVRGSASFAMIQKRAVEIDYSNEETNFTLALTTLAARLDRRSLVIIFTDFVDPISAELMLRTVGRLTERHLVLFMMIRDVELESLADMPPSSGEDVARAVVAGGLLRERQVVIGRLRLLGAHVIEADHQRLGPALVERYLQFKHEDLL</sequence>
<dbReference type="PANTHER" id="PTHR33608">
    <property type="entry name" value="BLL2464 PROTEIN"/>
    <property type="match status" value="1"/>
</dbReference>
<feature type="transmembrane region" description="Helical" evidence="1">
    <location>
        <begin position="7"/>
        <end position="24"/>
    </location>
</feature>
<evidence type="ECO:0000313" key="4">
    <source>
        <dbReference type="Proteomes" id="UP000188388"/>
    </source>
</evidence>
<organism evidence="3 4">
    <name type="scientific">Mesorhizobium prunaredense</name>
    <dbReference type="NCBI Taxonomy" id="1631249"/>
    <lineage>
        <taxon>Bacteria</taxon>
        <taxon>Pseudomonadati</taxon>
        <taxon>Pseudomonadota</taxon>
        <taxon>Alphaproteobacteria</taxon>
        <taxon>Hyphomicrobiales</taxon>
        <taxon>Phyllobacteriaceae</taxon>
        <taxon>Mesorhizobium</taxon>
    </lineage>
</organism>
<accession>A0A1R3UZ79</accession>
<keyword evidence="1" id="KW-0472">Membrane</keyword>
<dbReference type="CDD" id="cd00198">
    <property type="entry name" value="vWFA"/>
    <property type="match status" value="1"/>
</dbReference>
<dbReference type="InterPro" id="IPR036465">
    <property type="entry name" value="vWFA_dom_sf"/>
</dbReference>
<dbReference type="AlphaFoldDB" id="A0A1R3UZ79"/>
<evidence type="ECO:0000259" key="2">
    <source>
        <dbReference type="Pfam" id="PF01882"/>
    </source>
</evidence>
<keyword evidence="1" id="KW-1133">Transmembrane helix</keyword>
<dbReference type="EMBL" id="FTPD01000001">
    <property type="protein sequence ID" value="SIT52941.1"/>
    <property type="molecule type" value="Genomic_DNA"/>
</dbReference>
<dbReference type="RefSeq" id="WP_077372035.1">
    <property type="nucleotide sequence ID" value="NZ_FTPD01000001.1"/>
</dbReference>
<dbReference type="Gene3D" id="3.40.50.410">
    <property type="entry name" value="von Willebrand factor, type A domain"/>
    <property type="match status" value="1"/>
</dbReference>
<name>A0A1R3UZ79_9HYPH</name>
<dbReference type="SUPFAM" id="SSF53300">
    <property type="entry name" value="vWA-like"/>
    <property type="match status" value="1"/>
</dbReference>
<dbReference type="Proteomes" id="UP000188388">
    <property type="component" value="Unassembled WGS sequence"/>
</dbReference>